<sequence>MYRLDLFRRKGKSIASLMPYGMIIDVKGTGVVINKNGSFMTVWKYRGPDLDSALQEHLAIITAQLNSALMVLGSGWVIYMEAQRLPDATYDKDVCFPDAVTKLIDDVRRDNFTSGRFFRSEYYFSLCWLPPSDNEGRLKSMLIEGHDEHTLTVEENLQDFMEMADSLCRIFKELEIPAKLLDDKGLATYLHSCVSDNRRVIKPPKDEFCDSYLYDADLIGGNAPKLGEKHLKIVVPKAYPKSSVFGMLNNLNRLNFPYRWVTRFYLLDKTEAISKLDTRKTRWKGKMEYFSSTVKRLIFNSPPQASDINENAVEKVEEVQEALRSVDAGDVGYGYYSTEVIIAEKNYERACLYAKAVEDVFKSQMMKPKIEDVGAVDAWLGSLPGNFHHYCRRIYASTGNLIHMMPLSDIWSGQKRNEHLSGPALIYTHSDGATPFRMNLHVGDVGHTLIVGPTGAGKSVQLNMISAQFRKYKDAQVFIFDKGGSSRILTEAVGGRYFELASSRNGLSFQPLAGIDDDDERMWAVGWITDYLESVHVEVTPEMSKYISEALSSMKALPKEHRTMLTLCTSIQNLELKTALRPLTIEGDYGSIFDASADDLDFSSWQVFEMESLMNNTPKIVGTTLLYIFHRIEEEIKKDDRPCLLVLDESWVFLDNPQFASKIREWLKVLRKSNTAVVFATQSLADIVASPIVATILESCPTRIFLPNKDALDDTRTGSDKPSMKEMYQSFGLNEQQIMMLAKAIPKREYYYTSPLGNRIYSLDLSPMELALVGVKTEDIRMAERIIAEHGRQNFAVDWLRYKGLEKYASRLETIMTEGGELSVKENPYDAIGTDAFAGQSI</sequence>
<dbReference type="Gene3D" id="3.40.50.300">
    <property type="entry name" value="P-loop containing nucleotide triphosphate hydrolases"/>
    <property type="match status" value="2"/>
</dbReference>
<dbReference type="PANTHER" id="PTHR30121:SF12">
    <property type="entry name" value="TYPE IV SECRETION SYSTEM PROTEIN CAGE"/>
    <property type="match status" value="1"/>
</dbReference>
<dbReference type="EMBL" id="FOJX01000001">
    <property type="protein sequence ID" value="SFA70885.1"/>
    <property type="molecule type" value="Genomic_DNA"/>
</dbReference>
<dbReference type="CDD" id="cd01127">
    <property type="entry name" value="TrwB_TraG_TraD_VirD4"/>
    <property type="match status" value="1"/>
</dbReference>
<dbReference type="Proteomes" id="UP000183843">
    <property type="component" value="Unassembled WGS sequence"/>
</dbReference>
<gene>
    <name evidence="2" type="ORF">SAMN05216587_101229</name>
</gene>
<evidence type="ECO:0000313" key="2">
    <source>
        <dbReference type="EMBL" id="SFA70885.1"/>
    </source>
</evidence>
<dbReference type="AlphaFoldDB" id="A0A1I0V3H7"/>
<evidence type="ECO:0000313" key="3">
    <source>
        <dbReference type="Proteomes" id="UP000183843"/>
    </source>
</evidence>
<dbReference type="InterPro" id="IPR003593">
    <property type="entry name" value="AAA+_ATPase"/>
</dbReference>
<dbReference type="PANTHER" id="PTHR30121">
    <property type="entry name" value="UNCHARACTERIZED PROTEIN YJGR-RELATED"/>
    <property type="match status" value="1"/>
</dbReference>
<proteinExistence type="predicted"/>
<dbReference type="InterPro" id="IPR027417">
    <property type="entry name" value="P-loop_NTPase"/>
</dbReference>
<name>A0A1I0V3H7_SELRU</name>
<dbReference type="InterPro" id="IPR043964">
    <property type="entry name" value="P-loop_TraG"/>
</dbReference>
<reference evidence="2 3" key="1">
    <citation type="submission" date="2016-10" db="EMBL/GenBank/DDBJ databases">
        <authorList>
            <person name="de Groot N.N."/>
        </authorList>
    </citation>
    <scope>NUCLEOTIDE SEQUENCE [LARGE SCALE GENOMIC DNA]</scope>
    <source>
        <strain evidence="2 3">L14</strain>
    </source>
</reference>
<dbReference type="SUPFAM" id="SSF52540">
    <property type="entry name" value="P-loop containing nucleoside triphosphate hydrolases"/>
    <property type="match status" value="1"/>
</dbReference>
<dbReference type="InterPro" id="IPR051162">
    <property type="entry name" value="T4SS_component"/>
</dbReference>
<protein>
    <submittedName>
        <fullName evidence="2">Type IV secretion system protein VirB4</fullName>
    </submittedName>
</protein>
<accession>A0A1I0V3H7</accession>
<dbReference type="Pfam" id="PF19044">
    <property type="entry name" value="P-loop_TraG"/>
    <property type="match status" value="2"/>
</dbReference>
<feature type="domain" description="AAA+ ATPase" evidence="1">
    <location>
        <begin position="444"/>
        <end position="703"/>
    </location>
</feature>
<dbReference type="SMART" id="SM00382">
    <property type="entry name" value="AAA"/>
    <property type="match status" value="1"/>
</dbReference>
<organism evidence="2 3">
    <name type="scientific">Selenomonas ruminantium</name>
    <dbReference type="NCBI Taxonomy" id="971"/>
    <lineage>
        <taxon>Bacteria</taxon>
        <taxon>Bacillati</taxon>
        <taxon>Bacillota</taxon>
        <taxon>Negativicutes</taxon>
        <taxon>Selenomonadales</taxon>
        <taxon>Selenomonadaceae</taxon>
        <taxon>Selenomonas</taxon>
    </lineage>
</organism>
<evidence type="ECO:0000259" key="1">
    <source>
        <dbReference type="SMART" id="SM00382"/>
    </source>
</evidence>